<evidence type="ECO:0000313" key="1">
    <source>
        <dbReference type="EMBL" id="KAK9322196.1"/>
    </source>
</evidence>
<dbReference type="Proteomes" id="UP001489719">
    <property type="component" value="Unassembled WGS sequence"/>
</dbReference>
<gene>
    <name evidence="1" type="ORF">V1517DRAFT_346491</name>
</gene>
<keyword evidence="2" id="KW-1185">Reference proteome</keyword>
<dbReference type="EMBL" id="MU970081">
    <property type="protein sequence ID" value="KAK9322196.1"/>
    <property type="molecule type" value="Genomic_DNA"/>
</dbReference>
<organism evidence="1 2">
    <name type="scientific">Lipomyces orientalis</name>
    <dbReference type="NCBI Taxonomy" id="1233043"/>
    <lineage>
        <taxon>Eukaryota</taxon>
        <taxon>Fungi</taxon>
        <taxon>Dikarya</taxon>
        <taxon>Ascomycota</taxon>
        <taxon>Saccharomycotina</taxon>
        <taxon>Lipomycetes</taxon>
        <taxon>Lipomycetales</taxon>
        <taxon>Lipomycetaceae</taxon>
        <taxon>Lipomyces</taxon>
    </lineage>
</organism>
<evidence type="ECO:0000313" key="2">
    <source>
        <dbReference type="Proteomes" id="UP001489719"/>
    </source>
</evidence>
<sequence>MMNCFRLDLPSSSSSSAEKSASSSVTNLGPTVAEPPHPAQSPTPEQSFHQRDESDSGPTLHSASKRVRAEKEVKVLVTYFKALVAQPRLRTARIAAVSGIAGSETERKQALDMFMQRYDEVAQEEHELAAQKAELADTSEREQHSAPRTKRPRPSRNEVLAATISSSTDAITTAFNSSMSLLAAALQPTGNTDTSDSKSFDRIAELEEKIHDVDKKVTELSNKVIEAYSSIHDDIKKLMGQ</sequence>
<proteinExistence type="predicted"/>
<comment type="caution">
    <text evidence="1">The sequence shown here is derived from an EMBL/GenBank/DDBJ whole genome shotgun (WGS) entry which is preliminary data.</text>
</comment>
<protein>
    <submittedName>
        <fullName evidence="1">Uncharacterized protein</fullName>
    </submittedName>
</protein>
<name>A0ACC3TMU3_9ASCO</name>
<reference evidence="2" key="1">
    <citation type="journal article" date="2024" name="Front. Bioeng. Biotechnol.">
        <title>Genome-scale model development and genomic sequencing of the oleaginous clade Lipomyces.</title>
        <authorList>
            <person name="Czajka J.J."/>
            <person name="Han Y."/>
            <person name="Kim J."/>
            <person name="Mondo S.J."/>
            <person name="Hofstad B.A."/>
            <person name="Robles A."/>
            <person name="Haridas S."/>
            <person name="Riley R."/>
            <person name="LaButti K."/>
            <person name="Pangilinan J."/>
            <person name="Andreopoulos W."/>
            <person name="Lipzen A."/>
            <person name="Yan J."/>
            <person name="Wang M."/>
            <person name="Ng V."/>
            <person name="Grigoriev I.V."/>
            <person name="Spatafora J.W."/>
            <person name="Magnuson J.K."/>
            <person name="Baker S.E."/>
            <person name="Pomraning K.R."/>
        </authorList>
    </citation>
    <scope>NUCLEOTIDE SEQUENCE [LARGE SCALE GENOMIC DNA]</scope>
    <source>
        <strain evidence="2">CBS 10300</strain>
    </source>
</reference>
<accession>A0ACC3TMU3</accession>